<dbReference type="Proteomes" id="UP000038040">
    <property type="component" value="Unplaced"/>
</dbReference>
<dbReference type="Gene3D" id="3.40.630.60">
    <property type="match status" value="1"/>
</dbReference>
<organism evidence="4 5">
    <name type="scientific">Dracunculus medinensis</name>
    <name type="common">Guinea worm</name>
    <dbReference type="NCBI Taxonomy" id="318479"/>
    <lineage>
        <taxon>Eukaryota</taxon>
        <taxon>Metazoa</taxon>
        <taxon>Ecdysozoa</taxon>
        <taxon>Nematoda</taxon>
        <taxon>Chromadorea</taxon>
        <taxon>Rhabditida</taxon>
        <taxon>Spirurina</taxon>
        <taxon>Dracunculoidea</taxon>
        <taxon>Dracunculidae</taxon>
        <taxon>Dracunculus</taxon>
    </lineage>
</organism>
<dbReference type="InterPro" id="IPR016181">
    <property type="entry name" value="Acyl_CoA_acyltransferase"/>
</dbReference>
<reference evidence="5" key="1">
    <citation type="submission" date="2017-02" db="UniProtKB">
        <authorList>
            <consortium name="WormBaseParasite"/>
        </authorList>
    </citation>
    <scope>IDENTIFICATION</scope>
</reference>
<evidence type="ECO:0000313" key="4">
    <source>
        <dbReference type="Proteomes" id="UP000038040"/>
    </source>
</evidence>
<keyword evidence="3" id="KW-0688">Ribosomal frameshifting</keyword>
<evidence type="ECO:0000256" key="3">
    <source>
        <dbReference type="ARBA" id="ARBA00022758"/>
    </source>
</evidence>
<dbReference type="SUPFAM" id="SSF55729">
    <property type="entry name" value="Acyl-CoA N-acyltransferases (Nat)"/>
    <property type="match status" value="1"/>
</dbReference>
<evidence type="ECO:0000313" key="5">
    <source>
        <dbReference type="WBParaSite" id="DME_0000359301-mRNA-1"/>
    </source>
</evidence>
<accession>A0A0N4U948</accession>
<proteinExistence type="inferred from homology"/>
<comment type="subunit">
    <text evidence="2">Interacts with ODC1 and thereby sterically blocks ODC homodimerization.</text>
</comment>
<dbReference type="InterPro" id="IPR002993">
    <property type="entry name" value="ODC_AZ"/>
</dbReference>
<dbReference type="GO" id="GO:0075523">
    <property type="term" value="P:viral translational frameshifting"/>
    <property type="evidence" value="ECO:0007669"/>
    <property type="project" value="UniProtKB-KW"/>
</dbReference>
<evidence type="ECO:0000256" key="1">
    <source>
        <dbReference type="ARBA" id="ARBA00008796"/>
    </source>
</evidence>
<evidence type="ECO:0000256" key="2">
    <source>
        <dbReference type="ARBA" id="ARBA00011836"/>
    </source>
</evidence>
<dbReference type="InterPro" id="IPR038581">
    <property type="entry name" value="ODC_AZ_sf"/>
</dbReference>
<dbReference type="Pfam" id="PF02100">
    <property type="entry name" value="ODC_AZ"/>
    <property type="match status" value="1"/>
</dbReference>
<name>A0A0N4U948_DRAME</name>
<protein>
    <submittedName>
        <fullName evidence="5">Ornithine decarboxylase antizyme</fullName>
    </submittedName>
</protein>
<dbReference type="WBParaSite" id="DME_0000359301-mRNA-1">
    <property type="protein sequence ID" value="DME_0000359301-mRNA-1"/>
    <property type="gene ID" value="DME_0000359301"/>
</dbReference>
<dbReference type="GO" id="GO:0008073">
    <property type="term" value="F:ornithine decarboxylase inhibitor activity"/>
    <property type="evidence" value="ECO:0007669"/>
    <property type="project" value="InterPro"/>
</dbReference>
<dbReference type="AlphaFoldDB" id="A0A0N4U948"/>
<comment type="similarity">
    <text evidence="1">Belongs to the ODC antizyme family.</text>
</comment>
<sequence length="143" mass="16231">LASGVAPDDPNELFYNQEKVTTLEGLIKGVSPEWGYDLTDRETLVLILPASQPVLTISKVAFVSLLEFCEDELLVKRVIISIDKGKLTKEVLVAYVFFIRQYDNTLLSWAICYKYIGFTPLHPEHCPSSIDPEKNFSMIYNIK</sequence>